<evidence type="ECO:0000313" key="2">
    <source>
        <dbReference type="EMBL" id="TDZ20780.1"/>
    </source>
</evidence>
<dbReference type="AlphaFoldDB" id="A0A484FRC9"/>
<name>A0A484FRC9_COLOR</name>
<feature type="compositionally biased region" description="Basic and acidic residues" evidence="1">
    <location>
        <begin position="25"/>
        <end position="45"/>
    </location>
</feature>
<comment type="caution">
    <text evidence="2">The sequence shown here is derived from an EMBL/GenBank/DDBJ whole genome shotgun (WGS) entry which is preliminary data.</text>
</comment>
<organism evidence="2 3">
    <name type="scientific">Colletotrichum orbiculare (strain 104-T / ATCC 96160 / CBS 514.97 / LARS 414 / MAFF 240422)</name>
    <name type="common">Cucumber anthracnose fungus</name>
    <name type="synonym">Colletotrichum lagenarium</name>
    <dbReference type="NCBI Taxonomy" id="1213857"/>
    <lineage>
        <taxon>Eukaryota</taxon>
        <taxon>Fungi</taxon>
        <taxon>Dikarya</taxon>
        <taxon>Ascomycota</taxon>
        <taxon>Pezizomycotina</taxon>
        <taxon>Sordariomycetes</taxon>
        <taxon>Hypocreomycetidae</taxon>
        <taxon>Glomerellales</taxon>
        <taxon>Glomerellaceae</taxon>
        <taxon>Colletotrichum</taxon>
        <taxon>Colletotrichum orbiculare species complex</taxon>
    </lineage>
</organism>
<evidence type="ECO:0000256" key="1">
    <source>
        <dbReference type="SAM" id="MobiDB-lite"/>
    </source>
</evidence>
<keyword evidence="3" id="KW-1185">Reference proteome</keyword>
<protein>
    <submittedName>
        <fullName evidence="2">Uncharacterized protein</fullName>
    </submittedName>
</protein>
<dbReference type="Proteomes" id="UP000014480">
    <property type="component" value="Unassembled WGS sequence"/>
</dbReference>
<reference evidence="3" key="2">
    <citation type="journal article" date="2019" name="Mol. Plant Microbe Interact.">
        <title>Genome sequence resources for four phytopathogenic fungi from the Colletotrichum orbiculare species complex.</title>
        <authorList>
            <person name="Gan P."/>
            <person name="Tsushima A."/>
            <person name="Narusaka M."/>
            <person name="Narusaka Y."/>
            <person name="Takano Y."/>
            <person name="Kubo Y."/>
            <person name="Shirasu K."/>
        </authorList>
    </citation>
    <scope>GENOME REANNOTATION</scope>
    <source>
        <strain evidence="3">104-T / ATCC 96160 / CBS 514.97 / LARS 414 / MAFF 240422</strain>
    </source>
</reference>
<sequence>MFSVAVESGSRATDPAGNNGHRPCWIRELDTNQKRAKRGGNEKRLQNGSPRLEMTVPVRLLPCDWTAA</sequence>
<reference evidence="3" key="1">
    <citation type="journal article" date="2013" name="New Phytol.">
        <title>Comparative genomic and transcriptomic analyses reveal the hemibiotrophic stage shift of Colletotrichum fungi.</title>
        <authorList>
            <person name="Gan P."/>
            <person name="Ikeda K."/>
            <person name="Irieda H."/>
            <person name="Narusaka M."/>
            <person name="O'Connell R.J."/>
            <person name="Narusaka Y."/>
            <person name="Takano Y."/>
            <person name="Kubo Y."/>
            <person name="Shirasu K."/>
        </authorList>
    </citation>
    <scope>NUCLEOTIDE SEQUENCE [LARGE SCALE GENOMIC DNA]</scope>
    <source>
        <strain evidence="3">104-T / ATCC 96160 / CBS 514.97 / LARS 414 / MAFF 240422</strain>
    </source>
</reference>
<gene>
    <name evidence="2" type="ORF">Cob_v006122</name>
</gene>
<feature type="region of interest" description="Disordered" evidence="1">
    <location>
        <begin position="1"/>
        <end position="51"/>
    </location>
</feature>
<accession>A0A484FRC9</accession>
<dbReference type="EMBL" id="AMCV02000016">
    <property type="protein sequence ID" value="TDZ20780.1"/>
    <property type="molecule type" value="Genomic_DNA"/>
</dbReference>
<proteinExistence type="predicted"/>
<evidence type="ECO:0000313" key="3">
    <source>
        <dbReference type="Proteomes" id="UP000014480"/>
    </source>
</evidence>